<dbReference type="Pfam" id="PF12796">
    <property type="entry name" value="Ank_2"/>
    <property type="match status" value="3"/>
</dbReference>
<gene>
    <name evidence="5" type="ORF">SNE40_005996</name>
</gene>
<evidence type="ECO:0008006" key="7">
    <source>
        <dbReference type="Google" id="ProtNLM"/>
    </source>
</evidence>
<dbReference type="InterPro" id="IPR051631">
    <property type="entry name" value="Ankyrin-KH/SAM_domain"/>
</dbReference>
<dbReference type="SUPFAM" id="SSF48403">
    <property type="entry name" value="Ankyrin repeat"/>
    <property type="match status" value="2"/>
</dbReference>
<feature type="repeat" description="ANK" evidence="3">
    <location>
        <begin position="292"/>
        <end position="324"/>
    </location>
</feature>
<evidence type="ECO:0000256" key="1">
    <source>
        <dbReference type="ARBA" id="ARBA00022737"/>
    </source>
</evidence>
<dbReference type="EMBL" id="JAZGQO010000005">
    <property type="protein sequence ID" value="KAK6186716.1"/>
    <property type="molecule type" value="Genomic_DNA"/>
</dbReference>
<feature type="repeat" description="ANK" evidence="3">
    <location>
        <begin position="228"/>
        <end position="260"/>
    </location>
</feature>
<dbReference type="Proteomes" id="UP001347796">
    <property type="component" value="Unassembled WGS sequence"/>
</dbReference>
<protein>
    <recommendedName>
        <fullName evidence="7">Ankyrin repeat protein</fullName>
    </recommendedName>
</protein>
<dbReference type="InterPro" id="IPR002110">
    <property type="entry name" value="Ankyrin_rpt"/>
</dbReference>
<evidence type="ECO:0000313" key="6">
    <source>
        <dbReference type="Proteomes" id="UP001347796"/>
    </source>
</evidence>
<dbReference type="AlphaFoldDB" id="A0AAN8Q3Z2"/>
<proteinExistence type="predicted"/>
<sequence length="581" mass="64912">MYLNSYISDMKTLLTPGHSPNLVSCLQSTSQHQDPGSGQPSTSSCLDSSHLNQRKDDTTPVKTSPDDDTTPDKTSPAYDDDKVIRPVDKYTLFKVCEHGTLDELKSILSDKTIDINSVVNRDRTAMYDCIISSIQPEEKMRVLISSGAKHDVKDRNGNSLLHVACCFYGVETVELLLNKGMVDMESKNSGGYTPIVVAIRSDKQPVEKVKVLANFGANLNVRFPSHYSDESLLHYACRCHKVEDVEFLLSKNVDIEIRNNANETPIISALRSSTQSIQRVELLLAKGAKLDHSSSILNYACQYGSLDSVKYFIDKGFNVEARNDKNESPLMSAICATTQSLQKVKLLLDKGAKLDSSPNILQYACQYSSLDCVKYFIDKGFNVEARNDKNESPLMSAICSTTQSLQKVKLLLDKGAKLDSSPNILQYACQYGSLDCVKYFIDKGSNVEARNDKNESPLMSAICSTSQSLQKVELLLDKGAKLDSSPNILHYACQYGSLGRVKYFIKKKGFNLESRDDNNRTPLFSCVLTKRNNFINKTDLLMSMNVNKMVRDKNNLSVLQFARQHARKTRVKYLIEKGFTD</sequence>
<keyword evidence="1" id="KW-0677">Repeat</keyword>
<name>A0AAN8Q3Z2_PATCE</name>
<keyword evidence="2 3" id="KW-0040">ANK repeat</keyword>
<dbReference type="PANTHER" id="PTHR23206:SF8">
    <property type="entry name" value="ANKYRIN REPEAT AND KH DOMAIN-CONTAINING 1"/>
    <property type="match status" value="1"/>
</dbReference>
<dbReference type="PROSITE" id="PS50088">
    <property type="entry name" value="ANK_REPEAT"/>
    <property type="match status" value="3"/>
</dbReference>
<dbReference type="SMART" id="SM00248">
    <property type="entry name" value="ANK"/>
    <property type="match status" value="12"/>
</dbReference>
<evidence type="ECO:0000313" key="5">
    <source>
        <dbReference type="EMBL" id="KAK6186716.1"/>
    </source>
</evidence>
<comment type="caution">
    <text evidence="5">The sequence shown here is derived from an EMBL/GenBank/DDBJ whole genome shotgun (WGS) entry which is preliminary data.</text>
</comment>
<feature type="repeat" description="ANK" evidence="3">
    <location>
        <begin position="420"/>
        <end position="452"/>
    </location>
</feature>
<dbReference type="PANTHER" id="PTHR23206">
    <property type="entry name" value="MASK PROTEIN"/>
    <property type="match status" value="1"/>
</dbReference>
<evidence type="ECO:0000256" key="4">
    <source>
        <dbReference type="SAM" id="MobiDB-lite"/>
    </source>
</evidence>
<feature type="region of interest" description="Disordered" evidence="4">
    <location>
        <begin position="24"/>
        <end position="81"/>
    </location>
</feature>
<organism evidence="5 6">
    <name type="scientific">Patella caerulea</name>
    <name type="common">Rayed Mediterranean limpet</name>
    <dbReference type="NCBI Taxonomy" id="87958"/>
    <lineage>
        <taxon>Eukaryota</taxon>
        <taxon>Metazoa</taxon>
        <taxon>Spiralia</taxon>
        <taxon>Lophotrochozoa</taxon>
        <taxon>Mollusca</taxon>
        <taxon>Gastropoda</taxon>
        <taxon>Patellogastropoda</taxon>
        <taxon>Patelloidea</taxon>
        <taxon>Patellidae</taxon>
        <taxon>Patella</taxon>
    </lineage>
</organism>
<feature type="compositionally biased region" description="Polar residues" evidence="4">
    <location>
        <begin position="24"/>
        <end position="51"/>
    </location>
</feature>
<evidence type="ECO:0000256" key="3">
    <source>
        <dbReference type="PROSITE-ProRule" id="PRU00023"/>
    </source>
</evidence>
<keyword evidence="6" id="KW-1185">Reference proteome</keyword>
<evidence type="ECO:0000256" key="2">
    <source>
        <dbReference type="ARBA" id="ARBA00023043"/>
    </source>
</evidence>
<dbReference type="InterPro" id="IPR036770">
    <property type="entry name" value="Ankyrin_rpt-contain_sf"/>
</dbReference>
<dbReference type="Gene3D" id="1.25.40.20">
    <property type="entry name" value="Ankyrin repeat-containing domain"/>
    <property type="match status" value="3"/>
</dbReference>
<dbReference type="Pfam" id="PF13606">
    <property type="entry name" value="Ank_3"/>
    <property type="match status" value="1"/>
</dbReference>
<reference evidence="5 6" key="1">
    <citation type="submission" date="2024-01" db="EMBL/GenBank/DDBJ databases">
        <title>The genome of the rayed Mediterranean limpet Patella caerulea (Linnaeus, 1758).</title>
        <authorList>
            <person name="Anh-Thu Weber A."/>
            <person name="Halstead-Nussloch G."/>
        </authorList>
    </citation>
    <scope>NUCLEOTIDE SEQUENCE [LARGE SCALE GENOMIC DNA]</scope>
    <source>
        <strain evidence="5">AATW-2023a</strain>
        <tissue evidence="5">Whole specimen</tissue>
    </source>
</reference>
<accession>A0AAN8Q3Z2</accession>